<dbReference type="Pfam" id="PF00149">
    <property type="entry name" value="Metallophos"/>
    <property type="match status" value="1"/>
</dbReference>
<dbReference type="GO" id="GO:0009166">
    <property type="term" value="P:nucleotide catabolic process"/>
    <property type="evidence" value="ECO:0007669"/>
    <property type="project" value="InterPro"/>
</dbReference>
<dbReference type="PANTHER" id="PTHR11575">
    <property type="entry name" value="5'-NUCLEOTIDASE-RELATED"/>
    <property type="match status" value="1"/>
</dbReference>
<dbReference type="EMBL" id="LVHG01000041">
    <property type="protein sequence ID" value="OAK63952.1"/>
    <property type="molecule type" value="Genomic_DNA"/>
</dbReference>
<dbReference type="GO" id="GO:0030288">
    <property type="term" value="C:outer membrane-bounded periplasmic space"/>
    <property type="evidence" value="ECO:0007669"/>
    <property type="project" value="TreeGrafter"/>
</dbReference>
<keyword evidence="4" id="KW-0378">Hydrolase</keyword>
<keyword evidence="4" id="KW-0547">Nucleotide-binding</keyword>
<feature type="domain" description="5'-Nucleotidase C-terminal" evidence="6">
    <location>
        <begin position="411"/>
        <end position="574"/>
    </location>
</feature>
<dbReference type="AlphaFoldDB" id="A0AA91DP38"/>
<evidence type="ECO:0000313" key="8">
    <source>
        <dbReference type="Proteomes" id="UP000077852"/>
    </source>
</evidence>
<protein>
    <submittedName>
        <fullName evidence="7">Bifunctional metallophosphatase/5'-nucleotidase</fullName>
    </submittedName>
</protein>
<keyword evidence="3 4" id="KW-0732">Signal</keyword>
<dbReference type="InterPro" id="IPR029052">
    <property type="entry name" value="Metallo-depent_PP-like"/>
</dbReference>
<proteinExistence type="inferred from homology"/>
<evidence type="ECO:0000256" key="2">
    <source>
        <dbReference type="ARBA" id="ARBA00022525"/>
    </source>
</evidence>
<organism evidence="7 8">
    <name type="scientific">Variovorax paradoxus</name>
    <dbReference type="NCBI Taxonomy" id="34073"/>
    <lineage>
        <taxon>Bacteria</taxon>
        <taxon>Pseudomonadati</taxon>
        <taxon>Pseudomonadota</taxon>
        <taxon>Betaproteobacteria</taxon>
        <taxon>Burkholderiales</taxon>
        <taxon>Comamonadaceae</taxon>
        <taxon>Variovorax</taxon>
    </lineage>
</organism>
<dbReference type="InterPro" id="IPR006179">
    <property type="entry name" value="5_nucleotidase/apyrase"/>
</dbReference>
<dbReference type="Gene3D" id="3.90.780.10">
    <property type="entry name" value="5'-Nucleotidase, C-terminal domain"/>
    <property type="match status" value="1"/>
</dbReference>
<evidence type="ECO:0000313" key="7">
    <source>
        <dbReference type="EMBL" id="OAK63952.1"/>
    </source>
</evidence>
<dbReference type="Pfam" id="PF02872">
    <property type="entry name" value="5_nucleotid_C"/>
    <property type="match status" value="1"/>
</dbReference>
<evidence type="ECO:0000256" key="1">
    <source>
        <dbReference type="ARBA" id="ARBA00004613"/>
    </source>
</evidence>
<dbReference type="FunFam" id="3.90.780.10:FF:000004">
    <property type="entry name" value="UDP-sugar hydrolase, putative"/>
    <property type="match status" value="1"/>
</dbReference>
<dbReference type="InterPro" id="IPR036907">
    <property type="entry name" value="5'-Nucleotdase_C_sf"/>
</dbReference>
<accession>A0AA91DP38</accession>
<evidence type="ECO:0000259" key="6">
    <source>
        <dbReference type="Pfam" id="PF02872"/>
    </source>
</evidence>
<dbReference type="InterPro" id="IPR004843">
    <property type="entry name" value="Calcineurin-like_PHP"/>
</dbReference>
<dbReference type="PROSITE" id="PS51257">
    <property type="entry name" value="PROKAR_LIPOPROTEIN"/>
    <property type="match status" value="1"/>
</dbReference>
<dbReference type="Proteomes" id="UP000077852">
    <property type="component" value="Unassembled WGS sequence"/>
</dbReference>
<dbReference type="Gene3D" id="3.60.21.10">
    <property type="match status" value="1"/>
</dbReference>
<name>A0AA91DP38_VARPD</name>
<reference evidence="7 8" key="1">
    <citation type="submission" date="2016-03" db="EMBL/GenBank/DDBJ databases">
        <title>Genome sequence of Variovorax paradoxus KB5.</title>
        <authorList>
            <person name="Jeong H."/>
            <person name="Hong C.E."/>
            <person name="Jo S.H."/>
            <person name="Park J.M."/>
        </authorList>
    </citation>
    <scope>NUCLEOTIDE SEQUENCE [LARGE SCALE GENOMIC DNA]</scope>
    <source>
        <strain evidence="7 8">KB5</strain>
    </source>
</reference>
<dbReference type="PRINTS" id="PR01607">
    <property type="entry name" value="APYRASEFAMLY"/>
</dbReference>
<dbReference type="GO" id="GO:0008768">
    <property type="term" value="F:UDP-sugar diphosphatase activity"/>
    <property type="evidence" value="ECO:0007669"/>
    <property type="project" value="TreeGrafter"/>
</dbReference>
<comment type="subcellular location">
    <subcellularLocation>
        <location evidence="1">Secreted</location>
    </subcellularLocation>
</comment>
<feature type="signal peptide" evidence="4">
    <location>
        <begin position="1"/>
        <end position="22"/>
    </location>
</feature>
<feature type="domain" description="Calcineurin-like phosphoesterase" evidence="5">
    <location>
        <begin position="59"/>
        <end position="315"/>
    </location>
</feature>
<evidence type="ECO:0000256" key="3">
    <source>
        <dbReference type="ARBA" id="ARBA00022729"/>
    </source>
</evidence>
<gene>
    <name evidence="7" type="ORF">A3K87_15205</name>
</gene>
<comment type="caution">
    <text evidence="7">The sequence shown here is derived from an EMBL/GenBank/DDBJ whole genome shotgun (WGS) entry which is preliminary data.</text>
</comment>
<evidence type="ECO:0000256" key="4">
    <source>
        <dbReference type="RuleBase" id="RU362119"/>
    </source>
</evidence>
<dbReference type="SUPFAM" id="SSF56300">
    <property type="entry name" value="Metallo-dependent phosphatases"/>
    <property type="match status" value="1"/>
</dbReference>
<feature type="chain" id="PRO_5041518928" evidence="4">
    <location>
        <begin position="23"/>
        <end position="613"/>
    </location>
</feature>
<dbReference type="GO" id="GO:0005576">
    <property type="term" value="C:extracellular region"/>
    <property type="evidence" value="ECO:0007669"/>
    <property type="project" value="UniProtKB-SubCell"/>
</dbReference>
<dbReference type="SUPFAM" id="SSF55816">
    <property type="entry name" value="5'-nucleotidase (syn. UDP-sugar hydrolase), C-terminal domain"/>
    <property type="match status" value="1"/>
</dbReference>
<dbReference type="RefSeq" id="WP_081267977.1">
    <property type="nucleotide sequence ID" value="NZ_LVHG01000041.1"/>
</dbReference>
<sequence length="613" mass="62811">MQPSLKQLALAGVVLATLTACGGSNNSNSLLPLPAPSASNPPAPAPAPAPAVPGTVDVKLIAFNDLHGNLEPPKLTISAPAKGGGTVAVPAGGAAYMASAIAALKEKNPNNAVVSAGDMIGASPLVSALFLDESTIEAVNAMKIDFNAVGNHEFDKGQTELLRMKNGGCAKNTALEPCRVNKNFPGANFGFLSANTVKTDGNTLFPATGMKSFTKDGATVKVAFIGMTLKGTPNIVTPAGVAGLSFKDEADTANALIPQLKAQGADAVVVVIHEGGTTTVGYNDKSCTGLSGDILPILNKLDAAVDVVISGHTHRSYVCDYGKTNPAKPFLLTSAGQYGTLLTDINLTIDTRTRKVTAKAADNVIVQGEGYTSGATTYAVTDQYPVFGKNQQVAALISQYLTIAGPLVQRVVGQLTATATRTQTSSRESVMGNLIADAQLAATKAADKGAAQIAFMNPGGVRADLAPASDGSVTYGQIFAVQPFGNSLVVKTMTGAQIRAVLEQQFNSGANTTAAPRVLLPSAGFTYTYNLAQPAGSRITNMALNGTAMADATSYRVTMNSFLATGGDNFTVFNQGTNTLGGDQDVDALEAYIKAGSPLAPPATDRITNATPP</sequence>
<comment type="similarity">
    <text evidence="4">Belongs to the 5'-nucleotidase family.</text>
</comment>
<dbReference type="GO" id="GO:0008253">
    <property type="term" value="F:5'-nucleotidase activity"/>
    <property type="evidence" value="ECO:0007669"/>
    <property type="project" value="TreeGrafter"/>
</dbReference>
<dbReference type="InterPro" id="IPR008334">
    <property type="entry name" value="5'-Nucleotdase_C"/>
</dbReference>
<dbReference type="PANTHER" id="PTHR11575:SF24">
    <property type="entry name" value="5'-NUCLEOTIDASE"/>
    <property type="match status" value="1"/>
</dbReference>
<dbReference type="GO" id="GO:0000166">
    <property type="term" value="F:nucleotide binding"/>
    <property type="evidence" value="ECO:0007669"/>
    <property type="project" value="UniProtKB-KW"/>
</dbReference>
<keyword evidence="2" id="KW-0964">Secreted</keyword>
<evidence type="ECO:0000259" key="5">
    <source>
        <dbReference type="Pfam" id="PF00149"/>
    </source>
</evidence>